<evidence type="ECO:0000313" key="3">
    <source>
        <dbReference type="Proteomes" id="UP000095038"/>
    </source>
</evidence>
<feature type="compositionally biased region" description="Low complexity" evidence="1">
    <location>
        <begin position="74"/>
        <end position="92"/>
    </location>
</feature>
<reference evidence="3" key="1">
    <citation type="submission" date="2016-05" db="EMBL/GenBank/DDBJ databases">
        <title>Comparative genomics of biotechnologically important yeasts.</title>
        <authorList>
            <consortium name="DOE Joint Genome Institute"/>
            <person name="Riley R."/>
            <person name="Haridas S."/>
            <person name="Wolfe K.H."/>
            <person name="Lopes M.R."/>
            <person name="Hittinger C.T."/>
            <person name="Goker M."/>
            <person name="Salamov A."/>
            <person name="Wisecaver J."/>
            <person name="Long T.M."/>
            <person name="Aerts A.L."/>
            <person name="Barry K."/>
            <person name="Choi C."/>
            <person name="Clum A."/>
            <person name="Coughlan A.Y."/>
            <person name="Deshpande S."/>
            <person name="Douglass A.P."/>
            <person name="Hanson S.J."/>
            <person name="Klenk H.-P."/>
            <person name="Labutti K."/>
            <person name="Lapidus A."/>
            <person name="Lindquist E."/>
            <person name="Lipzen A."/>
            <person name="Meier-Kolthoff J.P."/>
            <person name="Ohm R.A."/>
            <person name="Otillar R.P."/>
            <person name="Pangilinan J."/>
            <person name="Peng Y."/>
            <person name="Rokas A."/>
            <person name="Rosa C.A."/>
            <person name="Scheuner C."/>
            <person name="Sibirny A.A."/>
            <person name="Slot J.C."/>
            <person name="Stielow J.B."/>
            <person name="Sun H."/>
            <person name="Kurtzman C.P."/>
            <person name="Blackwell M."/>
            <person name="Grigoriev I.V."/>
            <person name="Jeffries T.W."/>
        </authorList>
    </citation>
    <scope>NUCLEOTIDE SEQUENCE [LARGE SCALE GENOMIC DNA]</scope>
    <source>
        <strain evidence="3">DSM 1968</strain>
    </source>
</reference>
<name>A0A1D2VJ90_9ASCO</name>
<dbReference type="InParanoid" id="A0A1D2VJ90"/>
<dbReference type="EMBL" id="KV454479">
    <property type="protein sequence ID" value="ODV61630.1"/>
    <property type="molecule type" value="Genomic_DNA"/>
</dbReference>
<feature type="region of interest" description="Disordered" evidence="1">
    <location>
        <begin position="27"/>
        <end position="124"/>
    </location>
</feature>
<dbReference type="GeneID" id="30966779"/>
<gene>
    <name evidence="2" type="ORF">ASCRUDRAFT_75620</name>
</gene>
<evidence type="ECO:0000313" key="2">
    <source>
        <dbReference type="EMBL" id="ODV61630.1"/>
    </source>
</evidence>
<protein>
    <submittedName>
        <fullName evidence="2">Uncharacterized protein</fullName>
    </submittedName>
</protein>
<dbReference type="AlphaFoldDB" id="A0A1D2VJ90"/>
<feature type="compositionally biased region" description="Low complexity" evidence="1">
    <location>
        <begin position="34"/>
        <end position="47"/>
    </location>
</feature>
<organism evidence="2 3">
    <name type="scientific">Ascoidea rubescens DSM 1968</name>
    <dbReference type="NCBI Taxonomy" id="1344418"/>
    <lineage>
        <taxon>Eukaryota</taxon>
        <taxon>Fungi</taxon>
        <taxon>Dikarya</taxon>
        <taxon>Ascomycota</taxon>
        <taxon>Saccharomycotina</taxon>
        <taxon>Saccharomycetes</taxon>
        <taxon>Ascoideaceae</taxon>
        <taxon>Ascoidea</taxon>
    </lineage>
</organism>
<evidence type="ECO:0000256" key="1">
    <source>
        <dbReference type="SAM" id="MobiDB-lite"/>
    </source>
</evidence>
<dbReference type="Proteomes" id="UP000095038">
    <property type="component" value="Unassembled WGS sequence"/>
</dbReference>
<dbReference type="RefSeq" id="XP_020047937.1">
    <property type="nucleotide sequence ID" value="XM_020193143.1"/>
</dbReference>
<keyword evidence="3" id="KW-1185">Reference proteome</keyword>
<feature type="region of interest" description="Disordered" evidence="1">
    <location>
        <begin position="219"/>
        <end position="239"/>
    </location>
</feature>
<feature type="compositionally biased region" description="Low complexity" evidence="1">
    <location>
        <begin position="219"/>
        <end position="228"/>
    </location>
</feature>
<accession>A0A1D2VJ90</accession>
<proteinExistence type="predicted"/>
<sequence length="504" mass="58015">MTSYDNESFYSIDENDFFFVTQPVITRTDNKGDTNNTNNTNNNTTNNIGKNVDRGNNNESSGGNNDGNDDDKSSIYSQSSYSKEDSLSYYTEDGYEEEEDYYDDDDTESGTETESVSTIQKRDSSYYNRSSRRLDVATSIVRNSFNNSLMSNKNIPAYQLVYYYNDTQEIHVVNNKSESFTPYTSNLLNRKPIYIEILQEFPKSVNHELLKSITKNNTKIYNNSNNNSDEGTDDEYNNNNVNVDVDVDVDLNPTFFFKSYLYNPIYNDLPPFQGLRYNNEFINLDLQKYEIRIFILEKGYQFARWVKQLHGFIYDYNMLHSGAALSQIDVFMVAFNRISSTLKNYCLLVGVNSFHSLLEALMNKLLSYKALIRLYSQERDFCLSSGVSAASKNRAEHQLRLGHFNHHSCLGRLLNLFYGIPLKSIVKHERFLVDHSVLTKTLHFNPCLTKDVVDAFFSSCKPIVASLKIAKRNQHRVGTTSSTSHNSALLSGYIYSYHYKYIVS</sequence>
<feature type="compositionally biased region" description="Acidic residues" evidence="1">
    <location>
        <begin position="93"/>
        <end position="111"/>
    </location>
</feature>